<proteinExistence type="predicted"/>
<evidence type="ECO:0000313" key="3">
    <source>
        <dbReference type="Proteomes" id="UP000647587"/>
    </source>
</evidence>
<gene>
    <name evidence="2" type="ORF">GCM10008955_13990</name>
</gene>
<sequence>MPAGGGVTLLTYTQALVAGLYPMTDPAAPVQAALHDPALAPLCLTLEAALPGALRALYSGLTQPGDMTVNAT</sequence>
<accession>A0ABQ2ERW0</accession>
<dbReference type="EMBL" id="BMPP01000005">
    <property type="protein sequence ID" value="GGK21751.1"/>
    <property type="molecule type" value="Genomic_DNA"/>
</dbReference>
<dbReference type="InterPro" id="IPR041483">
    <property type="entry name" value="TetR_C_34"/>
</dbReference>
<organism evidence="2 3">
    <name type="scientific">Deinococcus malanensis</name>
    <dbReference type="NCBI Taxonomy" id="1706855"/>
    <lineage>
        <taxon>Bacteria</taxon>
        <taxon>Thermotogati</taxon>
        <taxon>Deinococcota</taxon>
        <taxon>Deinococci</taxon>
        <taxon>Deinococcales</taxon>
        <taxon>Deinococcaceae</taxon>
        <taxon>Deinococcus</taxon>
    </lineage>
</organism>
<dbReference type="Proteomes" id="UP000647587">
    <property type="component" value="Unassembled WGS sequence"/>
</dbReference>
<keyword evidence="3" id="KW-1185">Reference proteome</keyword>
<comment type="caution">
    <text evidence="2">The sequence shown here is derived from an EMBL/GenBank/DDBJ whole genome shotgun (WGS) entry which is preliminary data.</text>
</comment>
<name>A0ABQ2ERW0_9DEIO</name>
<evidence type="ECO:0000259" key="1">
    <source>
        <dbReference type="Pfam" id="PF17929"/>
    </source>
</evidence>
<feature type="domain" description="Tetracyclin repressor-like C-terminal" evidence="1">
    <location>
        <begin position="2"/>
        <end position="60"/>
    </location>
</feature>
<dbReference type="Pfam" id="PF17929">
    <property type="entry name" value="TetR_C_34"/>
    <property type="match status" value="1"/>
</dbReference>
<dbReference type="Gene3D" id="1.10.357.10">
    <property type="entry name" value="Tetracycline Repressor, domain 2"/>
    <property type="match status" value="1"/>
</dbReference>
<protein>
    <recommendedName>
        <fullName evidence="1">Tetracyclin repressor-like C-terminal domain-containing protein</fullName>
    </recommendedName>
</protein>
<reference evidence="3" key="1">
    <citation type="journal article" date="2019" name="Int. J. Syst. Evol. Microbiol.">
        <title>The Global Catalogue of Microorganisms (GCM) 10K type strain sequencing project: providing services to taxonomists for standard genome sequencing and annotation.</title>
        <authorList>
            <consortium name="The Broad Institute Genomics Platform"/>
            <consortium name="The Broad Institute Genome Sequencing Center for Infectious Disease"/>
            <person name="Wu L."/>
            <person name="Ma J."/>
        </authorList>
    </citation>
    <scope>NUCLEOTIDE SEQUENCE [LARGE SCALE GENOMIC DNA]</scope>
    <source>
        <strain evidence="3">JCM 30331</strain>
    </source>
</reference>
<evidence type="ECO:0000313" key="2">
    <source>
        <dbReference type="EMBL" id="GGK21751.1"/>
    </source>
</evidence>